<keyword evidence="4" id="KW-1185">Reference proteome</keyword>
<organism evidence="3 4">
    <name type="scientific">Streptomyces griseofuscus</name>
    <dbReference type="NCBI Taxonomy" id="146922"/>
    <lineage>
        <taxon>Bacteria</taxon>
        <taxon>Bacillati</taxon>
        <taxon>Actinomycetota</taxon>
        <taxon>Actinomycetes</taxon>
        <taxon>Kitasatosporales</taxon>
        <taxon>Streptomycetaceae</taxon>
        <taxon>Streptomyces</taxon>
    </lineage>
</organism>
<name>A0A426S485_9ACTN</name>
<sequence length="610" mass="64699">MHEHRKRHEDPTATGSRPRHTTARAAEAQRPVPAGAPRPDAVAALQRLIGNAAVGELLGRAGAERSEGAEQQSAAVRGVLRSPGRPLEDSVRGDMEARLGADFSDVRVHTGRAAHESAAAVSAEAYTSGSHIVFREGRYDPASAAGRTVLAHELTHVVQQRRGPVAGTHTGGGLAVSDPSDRFEREAERVARGVTTDGVSEAVAEGPDRAPGAGAHAGAGLTVARLMSVDDFQGRTTVGTFQKRGSSIDLVERALAECHGGGAGADDFAARADRLENLVQAAEGYLAQSKSRRHGQVVQELLDECRPEAAIFRQLANAVGLANPLAKARALLTAQEAVLQRVQVAHLDFDSELAKANVHLQTPLLQAVNTLSEAEKSTLVGDDLDLLAGIQADPGAPQVTRDTLGDLLANRGIVNFTTGLPGTKLSEPGVAEKYTLRHMMAQPEGATGRLGSLAHELTHVDAGESFDNTQILLLLRQNLADAEITALAKERKARVDALRGLLAGDGTLTDDQKDLFASKLRYATDPSKGVGRYAANFKSKLDAATHQRLLEIEALSAPNSSTLVEYDTVVTQLLVYLHRWGVPQTDPLYTALTQLATELRNDRRAAAAGH</sequence>
<dbReference type="AlphaFoldDB" id="A0A426S485"/>
<dbReference type="InterPro" id="IPR025295">
    <property type="entry name" value="eCIS_core_dom"/>
</dbReference>
<dbReference type="EMBL" id="PDES01000009">
    <property type="protein sequence ID" value="RRQ84513.1"/>
    <property type="molecule type" value="Genomic_DNA"/>
</dbReference>
<dbReference type="RefSeq" id="WP_125213998.1">
    <property type="nucleotide sequence ID" value="NZ_PDES01000009.1"/>
</dbReference>
<feature type="domain" description="eCIS core" evidence="2">
    <location>
        <begin position="86"/>
        <end position="163"/>
    </location>
</feature>
<gene>
    <name evidence="3" type="ORF">CQW44_20715</name>
</gene>
<evidence type="ECO:0000256" key="1">
    <source>
        <dbReference type="SAM" id="MobiDB-lite"/>
    </source>
</evidence>
<reference evidence="3 4" key="1">
    <citation type="submission" date="2017-10" db="EMBL/GenBank/DDBJ databases">
        <title>Draft genome of actinobacteria isolated from guarana (Paullinia cupana (Mart.) Ducke.</title>
        <authorList>
            <person name="Siqueira K.A."/>
            <person name="Liotti R.G."/>
            <person name="Mendes T.A."/>
            <person name="Soares M.A."/>
        </authorList>
    </citation>
    <scope>NUCLEOTIDE SEQUENCE [LARGE SCALE GENOMIC DNA]</scope>
    <source>
        <strain evidence="3 4">199</strain>
    </source>
</reference>
<proteinExistence type="predicted"/>
<feature type="region of interest" description="Disordered" evidence="1">
    <location>
        <begin position="164"/>
        <end position="183"/>
    </location>
</feature>
<evidence type="ECO:0000259" key="2">
    <source>
        <dbReference type="Pfam" id="PF13699"/>
    </source>
</evidence>
<protein>
    <recommendedName>
        <fullName evidence="2">eCIS core domain-containing protein</fullName>
    </recommendedName>
</protein>
<feature type="compositionally biased region" description="Basic and acidic residues" evidence="1">
    <location>
        <begin position="1"/>
        <end position="11"/>
    </location>
</feature>
<feature type="region of interest" description="Disordered" evidence="1">
    <location>
        <begin position="1"/>
        <end position="39"/>
    </location>
</feature>
<evidence type="ECO:0000313" key="4">
    <source>
        <dbReference type="Proteomes" id="UP000276379"/>
    </source>
</evidence>
<comment type="caution">
    <text evidence="3">The sequence shown here is derived from an EMBL/GenBank/DDBJ whole genome shotgun (WGS) entry which is preliminary data.</text>
</comment>
<dbReference type="Pfam" id="PF13699">
    <property type="entry name" value="eCIS_core"/>
    <property type="match status" value="1"/>
</dbReference>
<evidence type="ECO:0000313" key="3">
    <source>
        <dbReference type="EMBL" id="RRQ84513.1"/>
    </source>
</evidence>
<dbReference type="Proteomes" id="UP000276379">
    <property type="component" value="Unassembled WGS sequence"/>
</dbReference>
<accession>A0A426S485</accession>